<proteinExistence type="predicted"/>
<feature type="non-terminal residue" evidence="1">
    <location>
        <position position="62"/>
    </location>
</feature>
<organism evidence="1 2">
    <name type="scientific">Rotaria socialis</name>
    <dbReference type="NCBI Taxonomy" id="392032"/>
    <lineage>
        <taxon>Eukaryota</taxon>
        <taxon>Metazoa</taxon>
        <taxon>Spiralia</taxon>
        <taxon>Gnathifera</taxon>
        <taxon>Rotifera</taxon>
        <taxon>Eurotatoria</taxon>
        <taxon>Bdelloidea</taxon>
        <taxon>Philodinida</taxon>
        <taxon>Philodinidae</taxon>
        <taxon>Rotaria</taxon>
    </lineage>
</organism>
<dbReference type="Proteomes" id="UP000663873">
    <property type="component" value="Unassembled WGS sequence"/>
</dbReference>
<sequence>RPRHLPVENRSNASHSLAAVDYQNGTMEQINFLNNKPQNIDHQIPLANLSSSSSDDPFEQAK</sequence>
<dbReference type="AlphaFoldDB" id="A0A821Z9U7"/>
<accession>A0A821Z9U7</accession>
<evidence type="ECO:0000313" key="2">
    <source>
        <dbReference type="Proteomes" id="UP000663873"/>
    </source>
</evidence>
<name>A0A821Z9U7_9BILA</name>
<comment type="caution">
    <text evidence="1">The sequence shown here is derived from an EMBL/GenBank/DDBJ whole genome shotgun (WGS) entry which is preliminary data.</text>
</comment>
<feature type="non-terminal residue" evidence="1">
    <location>
        <position position="1"/>
    </location>
</feature>
<reference evidence="1" key="1">
    <citation type="submission" date="2021-02" db="EMBL/GenBank/DDBJ databases">
        <authorList>
            <person name="Nowell W R."/>
        </authorList>
    </citation>
    <scope>NUCLEOTIDE SEQUENCE</scope>
</reference>
<protein>
    <submittedName>
        <fullName evidence="1">Uncharacterized protein</fullName>
    </submittedName>
</protein>
<keyword evidence="2" id="KW-1185">Reference proteome</keyword>
<evidence type="ECO:0000313" key="1">
    <source>
        <dbReference type="EMBL" id="CAF4974885.1"/>
    </source>
</evidence>
<gene>
    <name evidence="1" type="ORF">UJA718_LOCUS48972</name>
</gene>
<dbReference type="EMBL" id="CAJOBP010100514">
    <property type="protein sequence ID" value="CAF4974885.1"/>
    <property type="molecule type" value="Genomic_DNA"/>
</dbReference>